<organism evidence="2">
    <name type="scientific">hydrothermal vent metagenome</name>
    <dbReference type="NCBI Taxonomy" id="652676"/>
    <lineage>
        <taxon>unclassified sequences</taxon>
        <taxon>metagenomes</taxon>
        <taxon>ecological metagenomes</taxon>
    </lineage>
</organism>
<keyword evidence="1" id="KW-0812">Transmembrane</keyword>
<keyword evidence="1" id="KW-0472">Membrane</keyword>
<dbReference type="InterPro" id="IPR008621">
    <property type="entry name" value="Cbb3-typ_cyt_oxidase_comp"/>
</dbReference>
<name>A0A1W1D5M4_9ZZZZ</name>
<sequence>MDLDTFSAYAYFFLTVILVVVVYGYIYHLYTKRKDASGIDYEHYSNMALNDDIGDTPVKPVSKTEKK</sequence>
<keyword evidence="2" id="KW-0560">Oxidoreductase</keyword>
<keyword evidence="1" id="KW-1133">Transmembrane helix</keyword>
<dbReference type="EMBL" id="FPHP01000048">
    <property type="protein sequence ID" value="SFV75933.1"/>
    <property type="molecule type" value="Genomic_DNA"/>
</dbReference>
<dbReference type="Pfam" id="PF05545">
    <property type="entry name" value="FixQ"/>
    <property type="match status" value="1"/>
</dbReference>
<dbReference type="NCBIfam" id="TIGR02736">
    <property type="entry name" value="cbb3_Q_epsi"/>
    <property type="match status" value="1"/>
</dbReference>
<dbReference type="InterPro" id="IPR014107">
    <property type="entry name" value="Cyt_c_oxidase_cbb3_CcoQ"/>
</dbReference>
<dbReference type="AlphaFoldDB" id="A0A1W1D5M4"/>
<protein>
    <submittedName>
        <fullName evidence="2">Cytochrome c oxidase subunit CcoQ</fullName>
        <ecNumber evidence="2">1.9.3.1</ecNumber>
    </submittedName>
</protein>
<evidence type="ECO:0000256" key="1">
    <source>
        <dbReference type="SAM" id="Phobius"/>
    </source>
</evidence>
<accession>A0A1W1D5M4</accession>
<reference evidence="2" key="1">
    <citation type="submission" date="2016-10" db="EMBL/GenBank/DDBJ databases">
        <authorList>
            <person name="de Groot N.N."/>
        </authorList>
    </citation>
    <scope>NUCLEOTIDE SEQUENCE</scope>
</reference>
<dbReference type="GO" id="GO:0016491">
    <property type="term" value="F:oxidoreductase activity"/>
    <property type="evidence" value="ECO:0007669"/>
    <property type="project" value="UniProtKB-KW"/>
</dbReference>
<proteinExistence type="predicted"/>
<evidence type="ECO:0000313" key="2">
    <source>
        <dbReference type="EMBL" id="SFV75933.1"/>
    </source>
</evidence>
<dbReference type="EC" id="1.9.3.1" evidence="2"/>
<gene>
    <name evidence="2" type="ORF">MNB_SM-3-863</name>
</gene>
<feature type="transmembrane region" description="Helical" evidence="1">
    <location>
        <begin position="6"/>
        <end position="26"/>
    </location>
</feature>